<name>A0A1J1HQA2_9DIPT</name>
<dbReference type="AlphaFoldDB" id="A0A1J1HQA2"/>
<dbReference type="EMBL" id="CVRI01000017">
    <property type="protein sequence ID" value="CRK90221.1"/>
    <property type="molecule type" value="Genomic_DNA"/>
</dbReference>
<sequence length="118" mass="13536">MDFSSMLLKNRKETYLKSYMDYSRHLHFDIHTNLTDNLTISSFSLLHLSPVNQSSHQSHAQLLLPPPQPPLKKLCLITSSTSVKIHQLFLGRSLLTSNDNECEAFFLKQHGAVITRRD</sequence>
<keyword evidence="2" id="KW-1185">Reference proteome</keyword>
<dbReference type="Proteomes" id="UP000183832">
    <property type="component" value="Unassembled WGS sequence"/>
</dbReference>
<reference evidence="1 2" key="1">
    <citation type="submission" date="2015-04" db="EMBL/GenBank/DDBJ databases">
        <authorList>
            <person name="Syromyatnikov M.Y."/>
            <person name="Popov V.N."/>
        </authorList>
    </citation>
    <scope>NUCLEOTIDE SEQUENCE [LARGE SCALE GENOMIC DNA]</scope>
</reference>
<accession>A0A1J1HQA2</accession>
<evidence type="ECO:0000313" key="2">
    <source>
        <dbReference type="Proteomes" id="UP000183832"/>
    </source>
</evidence>
<organism evidence="1 2">
    <name type="scientific">Clunio marinus</name>
    <dbReference type="NCBI Taxonomy" id="568069"/>
    <lineage>
        <taxon>Eukaryota</taxon>
        <taxon>Metazoa</taxon>
        <taxon>Ecdysozoa</taxon>
        <taxon>Arthropoda</taxon>
        <taxon>Hexapoda</taxon>
        <taxon>Insecta</taxon>
        <taxon>Pterygota</taxon>
        <taxon>Neoptera</taxon>
        <taxon>Endopterygota</taxon>
        <taxon>Diptera</taxon>
        <taxon>Nematocera</taxon>
        <taxon>Chironomoidea</taxon>
        <taxon>Chironomidae</taxon>
        <taxon>Clunio</taxon>
    </lineage>
</organism>
<protein>
    <submittedName>
        <fullName evidence="1">CLUMA_CG003934, isoform A</fullName>
    </submittedName>
</protein>
<gene>
    <name evidence="1" type="ORF">CLUMA_CG003934</name>
</gene>
<proteinExistence type="predicted"/>
<evidence type="ECO:0000313" key="1">
    <source>
        <dbReference type="EMBL" id="CRK90221.1"/>
    </source>
</evidence>